<evidence type="ECO:0008006" key="3">
    <source>
        <dbReference type="Google" id="ProtNLM"/>
    </source>
</evidence>
<sequence length="394" mass="40518">MSLLQEECSRLVHKNSLGAMLLYNCPTVLGHSLAILAPEDPPVGGHARPTPSSVSDPTSYLPWTHILVYPQSWLQEISVPAALAVPSDTVASAAAPSFVDEDTRDGLVGGRLSWRAEGDLSAVAGYSVYLAGDENGTDRALLASVAGASTTALAVPAGTELGNATHFLVCPFSSFAERSTPAAAIAYDDFHEECDALDAVRCGPAAWPGNCGLGALHATAVEAAVGAARLAGQGLILTSAVDVGGFAAGGRLAECGIGGNYRWIYSRGPQHDGGRAPVTGFTCRYSCSAGNRSACRWCRPPATSAGAPDADGLSVWQYLACRYRGWSSSYGDGLAYSYVFADGRFAGTGDEVSALSCDQLSVRAAVGGSAGLLVDTTGLQCTGGNECSVSVLRL</sequence>
<organism evidence="1 2">
    <name type="scientific">Prorocentrum cordatum</name>
    <dbReference type="NCBI Taxonomy" id="2364126"/>
    <lineage>
        <taxon>Eukaryota</taxon>
        <taxon>Sar</taxon>
        <taxon>Alveolata</taxon>
        <taxon>Dinophyceae</taxon>
        <taxon>Prorocentrales</taxon>
        <taxon>Prorocentraceae</taxon>
        <taxon>Prorocentrum</taxon>
    </lineage>
</organism>
<evidence type="ECO:0000313" key="2">
    <source>
        <dbReference type="Proteomes" id="UP001189429"/>
    </source>
</evidence>
<protein>
    <recommendedName>
        <fullName evidence="3">Subtilisin</fullName>
    </recommendedName>
</protein>
<dbReference type="EMBL" id="CAUYUJ010014343">
    <property type="protein sequence ID" value="CAK0840021.1"/>
    <property type="molecule type" value="Genomic_DNA"/>
</dbReference>
<comment type="caution">
    <text evidence="1">The sequence shown here is derived from an EMBL/GenBank/DDBJ whole genome shotgun (WGS) entry which is preliminary data.</text>
</comment>
<dbReference type="Proteomes" id="UP001189429">
    <property type="component" value="Unassembled WGS sequence"/>
</dbReference>
<proteinExistence type="predicted"/>
<keyword evidence="2" id="KW-1185">Reference proteome</keyword>
<name>A0ABN9T5E8_9DINO</name>
<gene>
    <name evidence="1" type="ORF">PCOR1329_LOCUS35561</name>
</gene>
<accession>A0ABN9T5E8</accession>
<evidence type="ECO:0000313" key="1">
    <source>
        <dbReference type="EMBL" id="CAK0840021.1"/>
    </source>
</evidence>
<reference evidence="1" key="1">
    <citation type="submission" date="2023-10" db="EMBL/GenBank/DDBJ databases">
        <authorList>
            <person name="Chen Y."/>
            <person name="Shah S."/>
            <person name="Dougan E. K."/>
            <person name="Thang M."/>
            <person name="Chan C."/>
        </authorList>
    </citation>
    <scope>NUCLEOTIDE SEQUENCE [LARGE SCALE GENOMIC DNA]</scope>
</reference>